<dbReference type="SUPFAM" id="SSF53335">
    <property type="entry name" value="S-adenosyl-L-methionine-dependent methyltransferases"/>
    <property type="match status" value="1"/>
</dbReference>
<dbReference type="InterPro" id="IPR003356">
    <property type="entry name" value="DNA_methylase_A-5"/>
</dbReference>
<dbReference type="InterPro" id="IPR048375">
    <property type="entry name" value="YtxK-like_N"/>
</dbReference>
<keyword evidence="3" id="KW-0489">Methyltransferase</keyword>
<evidence type="ECO:0000313" key="4">
    <source>
        <dbReference type="Proteomes" id="UP000276770"/>
    </source>
</evidence>
<dbReference type="Gene3D" id="1.10.150.470">
    <property type="match status" value="1"/>
</dbReference>
<dbReference type="EMBL" id="RCVZ01000001">
    <property type="protein sequence ID" value="RLQ97938.1"/>
    <property type="molecule type" value="Genomic_DNA"/>
</dbReference>
<protein>
    <submittedName>
        <fullName evidence="3">Class I SAM-dependent methyltransferase</fullName>
    </submittedName>
</protein>
<dbReference type="Pfam" id="PF02384">
    <property type="entry name" value="N6_Mtase"/>
    <property type="match status" value="1"/>
</dbReference>
<dbReference type="PANTHER" id="PTHR41313:SF1">
    <property type="entry name" value="DNA METHYLASE ADENINE-SPECIFIC DOMAIN-CONTAINING PROTEIN"/>
    <property type="match status" value="1"/>
</dbReference>
<proteinExistence type="predicted"/>
<dbReference type="PANTHER" id="PTHR41313">
    <property type="entry name" value="ADENINE-SPECIFIC METHYLTRANSFERASE"/>
    <property type="match status" value="1"/>
</dbReference>
<dbReference type="InterPro" id="IPR016843">
    <property type="entry name" value="S-AdoMet-dep_Ade-MeTrfase_prd"/>
</dbReference>
<keyword evidence="3" id="KW-0808">Transferase</keyword>
<dbReference type="GO" id="GO:0008170">
    <property type="term" value="F:N-methyltransferase activity"/>
    <property type="evidence" value="ECO:0007669"/>
    <property type="project" value="InterPro"/>
</dbReference>
<feature type="domain" description="YtxK-like N-terminal helical" evidence="2">
    <location>
        <begin position="7"/>
        <end position="86"/>
    </location>
</feature>
<dbReference type="Proteomes" id="UP000276770">
    <property type="component" value="Unassembled WGS sequence"/>
</dbReference>
<dbReference type="GO" id="GO:0032259">
    <property type="term" value="P:methylation"/>
    <property type="evidence" value="ECO:0007669"/>
    <property type="project" value="UniProtKB-KW"/>
</dbReference>
<sequence>MKTSPVENLFTVFNETTEILAEELSCTYLEALAESGDNMFHGTILQDEINELSKKRLEKAYDSISSPVFSNEDKRKAFQLAIIKGMREASQPNHQMTPDSIGLFISYLIGKFMDGHQRFSLLDPAVGTGNLLFTIMNYLKKDDLNAIGVDVDDLLLRLAFAGANLLEQPIEFFNQDALEKLFIDPVDCVVCDLPVGYYPNDLRAQEFELKADEGHSYAHHLFIEQSVNHAKPGAYLFFLVPNRLFESEQAPKLREYIKEHVNIQGLIQLPMSLFKNEQAAKSIFVLQRKGEGIEPPKQGLMVNLPKMSNQQAMKDIFRQIDEWFVENK</sequence>
<dbReference type="OrthoDB" id="9788159at2"/>
<dbReference type="PIRSF" id="PIRSF026567">
    <property type="entry name" value="Adenine_mtase_bact_prd"/>
    <property type="match status" value="1"/>
</dbReference>
<keyword evidence="4" id="KW-1185">Reference proteome</keyword>
<organism evidence="3 4">
    <name type="scientific">Falsibacillus albus</name>
    <dbReference type="NCBI Taxonomy" id="2478915"/>
    <lineage>
        <taxon>Bacteria</taxon>
        <taxon>Bacillati</taxon>
        <taxon>Bacillota</taxon>
        <taxon>Bacilli</taxon>
        <taxon>Bacillales</taxon>
        <taxon>Bacillaceae</taxon>
        <taxon>Falsibacillus</taxon>
    </lineage>
</organism>
<dbReference type="InterPro" id="IPR029063">
    <property type="entry name" value="SAM-dependent_MTases_sf"/>
</dbReference>
<evidence type="ECO:0000259" key="1">
    <source>
        <dbReference type="Pfam" id="PF02384"/>
    </source>
</evidence>
<reference evidence="3 4" key="1">
    <citation type="submission" date="2018-10" db="EMBL/GenBank/DDBJ databases">
        <title>Falsibacillus sp. genome draft.</title>
        <authorList>
            <person name="Shi S."/>
        </authorList>
    </citation>
    <scope>NUCLEOTIDE SEQUENCE [LARGE SCALE GENOMIC DNA]</scope>
    <source>
        <strain evidence="3 4">GY 10110</strain>
    </source>
</reference>
<dbReference type="GO" id="GO:0003677">
    <property type="term" value="F:DNA binding"/>
    <property type="evidence" value="ECO:0007669"/>
    <property type="project" value="InterPro"/>
</dbReference>
<comment type="caution">
    <text evidence="3">The sequence shown here is derived from an EMBL/GenBank/DDBJ whole genome shotgun (WGS) entry which is preliminary data.</text>
</comment>
<evidence type="ECO:0000313" key="3">
    <source>
        <dbReference type="EMBL" id="RLQ97938.1"/>
    </source>
</evidence>
<gene>
    <name evidence="3" type="ORF">D9X91_00670</name>
</gene>
<evidence type="ECO:0000259" key="2">
    <source>
        <dbReference type="Pfam" id="PF21106"/>
    </source>
</evidence>
<dbReference type="CDD" id="cd02440">
    <property type="entry name" value="AdoMet_MTases"/>
    <property type="match status" value="1"/>
</dbReference>
<dbReference type="Pfam" id="PF21106">
    <property type="entry name" value="YtxK_like"/>
    <property type="match status" value="1"/>
</dbReference>
<accession>A0A3L7K4J0</accession>
<dbReference type="Gene3D" id="3.40.50.150">
    <property type="entry name" value="Vaccinia Virus protein VP39"/>
    <property type="match status" value="1"/>
</dbReference>
<dbReference type="AlphaFoldDB" id="A0A3L7K4J0"/>
<dbReference type="InterPro" id="IPR052933">
    <property type="entry name" value="DNA_Protect_Modify"/>
</dbReference>
<name>A0A3L7K4J0_9BACI</name>
<dbReference type="RefSeq" id="WP_121678630.1">
    <property type="nucleotide sequence ID" value="NZ_RCVZ01000001.1"/>
</dbReference>
<feature type="domain" description="DNA methylase adenine-specific" evidence="1">
    <location>
        <begin position="96"/>
        <end position="311"/>
    </location>
</feature>